<evidence type="ECO:0000259" key="8">
    <source>
        <dbReference type="PROSITE" id="PS50157"/>
    </source>
</evidence>
<feature type="domain" description="C2H2-type" evidence="8">
    <location>
        <begin position="113"/>
        <end position="140"/>
    </location>
</feature>
<evidence type="ECO:0000256" key="4">
    <source>
        <dbReference type="ARBA" id="ARBA00022833"/>
    </source>
</evidence>
<dbReference type="InterPro" id="IPR013087">
    <property type="entry name" value="Znf_C2H2_type"/>
</dbReference>
<reference evidence="9 10" key="1">
    <citation type="journal article" date="2016" name="J. Virol.">
        <title>Concurrence of Iridovirus, Polyomavirus, and a Unique Member of a New Group of Fish Papillomaviruses in Lymphocystis Disease-Affected Gilthead Sea Bream.</title>
        <authorList>
            <person name="Lopez-Bueno A."/>
            <person name="Mavian C."/>
            <person name="Labella A.M."/>
            <person name="Castro D."/>
            <person name="Borrego J.J."/>
            <person name="Alcami A."/>
            <person name="Alejo A."/>
        </authorList>
    </citation>
    <scope>NUCLEOTIDE SEQUENCE [LARGE SCALE GENOMIC DNA]</scope>
    <source>
        <strain evidence="9">SA9</strain>
    </source>
</reference>
<evidence type="ECO:0000256" key="7">
    <source>
        <dbReference type="PROSITE-ProRule" id="PRU00042"/>
    </source>
</evidence>
<accession>A0A1B2RVU6</accession>
<keyword evidence="10" id="KW-1185">Reference proteome</keyword>
<dbReference type="KEGG" id="vg:30902609"/>
<dbReference type="SUPFAM" id="SSF57667">
    <property type="entry name" value="beta-beta-alpha zinc fingers"/>
    <property type="match status" value="2"/>
</dbReference>
<keyword evidence="3 7" id="KW-0863">Zinc-finger</keyword>
<gene>
    <name evidence="9" type="ORF">LCDVSa033R</name>
</gene>
<dbReference type="PANTHER" id="PTHR24394">
    <property type="entry name" value="ZINC FINGER PROTEIN"/>
    <property type="match status" value="1"/>
</dbReference>
<evidence type="ECO:0000256" key="5">
    <source>
        <dbReference type="ARBA" id="ARBA00023015"/>
    </source>
</evidence>
<dbReference type="GO" id="GO:0008270">
    <property type="term" value="F:zinc ion binding"/>
    <property type="evidence" value="ECO:0007669"/>
    <property type="project" value="UniProtKB-KW"/>
</dbReference>
<feature type="domain" description="C2H2-type" evidence="8">
    <location>
        <begin position="141"/>
        <end position="175"/>
    </location>
</feature>
<dbReference type="FunFam" id="3.30.160.60:FF:000003">
    <property type="entry name" value="Zinc finger protein 3 homolog"/>
    <property type="match status" value="1"/>
</dbReference>
<proteinExistence type="predicted"/>
<evidence type="ECO:0000256" key="1">
    <source>
        <dbReference type="ARBA" id="ARBA00022723"/>
    </source>
</evidence>
<dbReference type="SMART" id="SM00355">
    <property type="entry name" value="ZnF_C2H2"/>
    <property type="match status" value="4"/>
</dbReference>
<dbReference type="EMBL" id="KX643370">
    <property type="protein sequence ID" value="AOC55117.1"/>
    <property type="molecule type" value="Genomic_DNA"/>
</dbReference>
<keyword evidence="5" id="KW-0805">Transcription regulation</keyword>
<keyword evidence="6" id="KW-0804">Transcription</keyword>
<sequence>MTVVDRFNVYYKDILKKYPYECGDCDEKFYCKLELFQHIFIHKTVFENNMCFICGETFDDLNDLHKHLHVETKSVNCKPLQSSMCLACKILFESQSKDDCERSFYRFKTVKKYKCEICQKMFNHKSYLTVHAKIHQNIRLFKCHICDKRFSQKGTLNKHLKNRFGLDILHKCEYCDKKF</sequence>
<dbReference type="FunFam" id="3.30.160.60:FF:000446">
    <property type="entry name" value="Zinc finger protein"/>
    <property type="match status" value="1"/>
</dbReference>
<evidence type="ECO:0000256" key="2">
    <source>
        <dbReference type="ARBA" id="ARBA00022737"/>
    </source>
</evidence>
<organism evidence="9 10">
    <name type="scientific">Lymphocystis disease virus 3</name>
    <dbReference type="NCBI Taxonomy" id="2560566"/>
    <lineage>
        <taxon>Viruses</taxon>
        <taxon>Varidnaviria</taxon>
        <taxon>Bamfordvirae</taxon>
        <taxon>Nucleocytoviricota</taxon>
        <taxon>Megaviricetes</taxon>
        <taxon>Pimascovirales</taxon>
        <taxon>Pimascovirales incertae sedis</taxon>
        <taxon>Iridoviridae</taxon>
        <taxon>Alphairidovirinae</taxon>
        <taxon>Lymphocystivirus</taxon>
        <taxon>Lymphocystivirus sparus1</taxon>
    </lineage>
</organism>
<evidence type="ECO:0000313" key="10">
    <source>
        <dbReference type="Proteomes" id="UP000149121"/>
    </source>
</evidence>
<dbReference type="Pfam" id="PF00096">
    <property type="entry name" value="zf-C2H2"/>
    <property type="match status" value="2"/>
</dbReference>
<keyword evidence="1" id="KW-0479">Metal-binding</keyword>
<dbReference type="PROSITE" id="PS50157">
    <property type="entry name" value="ZINC_FINGER_C2H2_2"/>
    <property type="match status" value="3"/>
</dbReference>
<dbReference type="Proteomes" id="UP000149121">
    <property type="component" value="Segment"/>
</dbReference>
<dbReference type="GO" id="GO:0000981">
    <property type="term" value="F:DNA-binding transcription factor activity, RNA polymerase II-specific"/>
    <property type="evidence" value="ECO:0007669"/>
    <property type="project" value="TreeGrafter"/>
</dbReference>
<dbReference type="InterPro" id="IPR036236">
    <property type="entry name" value="Znf_C2H2_sf"/>
</dbReference>
<evidence type="ECO:0000313" key="9">
    <source>
        <dbReference type="EMBL" id="AOC55117.1"/>
    </source>
</evidence>
<keyword evidence="2" id="KW-0677">Repeat</keyword>
<protein>
    <submittedName>
        <fullName evidence="9">Zinc finger protein</fullName>
    </submittedName>
</protein>
<evidence type="ECO:0000256" key="3">
    <source>
        <dbReference type="ARBA" id="ARBA00022771"/>
    </source>
</evidence>
<evidence type="ECO:0000256" key="6">
    <source>
        <dbReference type="ARBA" id="ARBA00023163"/>
    </source>
</evidence>
<dbReference type="PROSITE" id="PS00028">
    <property type="entry name" value="ZINC_FINGER_C2H2_1"/>
    <property type="match status" value="2"/>
</dbReference>
<keyword evidence="4" id="KW-0862">Zinc</keyword>
<name>A0A1B2RVU6_9VIRU</name>
<feature type="domain" description="C2H2-type" evidence="8">
    <location>
        <begin position="20"/>
        <end position="42"/>
    </location>
</feature>
<dbReference type="Gene3D" id="3.30.160.60">
    <property type="entry name" value="Classic Zinc Finger"/>
    <property type="match status" value="3"/>
</dbReference>
<dbReference type="PANTHER" id="PTHR24394:SF29">
    <property type="entry name" value="MYONEURIN"/>
    <property type="match status" value="1"/>
</dbReference>